<dbReference type="GO" id="GO:0004222">
    <property type="term" value="F:metalloendopeptidase activity"/>
    <property type="evidence" value="ECO:0007669"/>
    <property type="project" value="InterPro"/>
</dbReference>
<gene>
    <name evidence="8" type="ORF">HELGO_WM22638</name>
</gene>
<dbReference type="InterPro" id="IPR051156">
    <property type="entry name" value="Mito/Outer_Membr_Metalloprot"/>
</dbReference>
<dbReference type="GO" id="GO:0016020">
    <property type="term" value="C:membrane"/>
    <property type="evidence" value="ECO:0007669"/>
    <property type="project" value="TreeGrafter"/>
</dbReference>
<dbReference type="InterPro" id="IPR001915">
    <property type="entry name" value="Peptidase_M48"/>
</dbReference>
<dbReference type="Gene3D" id="3.30.2010.10">
    <property type="entry name" value="Metalloproteases ('zincins'), catalytic domain"/>
    <property type="match status" value="1"/>
</dbReference>
<evidence type="ECO:0000256" key="2">
    <source>
        <dbReference type="ARBA" id="ARBA00022723"/>
    </source>
</evidence>
<dbReference type="AlphaFoldDB" id="A0A6S6TYU4"/>
<keyword evidence="2" id="KW-0479">Metal-binding</keyword>
<evidence type="ECO:0000256" key="6">
    <source>
        <dbReference type="RuleBase" id="RU003983"/>
    </source>
</evidence>
<dbReference type="PANTHER" id="PTHR22726">
    <property type="entry name" value="METALLOENDOPEPTIDASE OMA1"/>
    <property type="match status" value="1"/>
</dbReference>
<dbReference type="EMBL" id="CACVAY010000120">
    <property type="protein sequence ID" value="CAA6824635.1"/>
    <property type="molecule type" value="Genomic_DNA"/>
</dbReference>
<sequence length="336" mass="36996">MNKKIIIALSSSILSVSILIGCSVNPVSGKKDFVLMSEQQEVSLGTGLHKQILQQYKPYNNPALQAYVNNLGQQLAQRSHRNNIRYHFTVVDDPSINAFALPGGYIYITRGLMAYLGSEAELAGVLGHEIGHVTARHSARQHSRETVSSILVSVVGNKVGGTDVLKTVATASVRGFGRDHELQADRLGAEYLARVGYRPENMIDVVRVLKDQEEFSKFLAKSEGKQPTTYHGTFSTHPSNDKRLHEVVNAAKRFPTAGTRGENPGGYLQRIQGMSFNIDKTQKGQIRVITARPGDTFASLAARSPIKKHTAERLRLLNGMFPDKEPRAGQLIKIIQ</sequence>
<proteinExistence type="inferred from homology"/>
<feature type="domain" description="Peptidase M48" evidence="7">
    <location>
        <begin position="63"/>
        <end position="248"/>
    </location>
</feature>
<reference evidence="8" key="1">
    <citation type="submission" date="2020-01" db="EMBL/GenBank/DDBJ databases">
        <authorList>
            <person name="Meier V. D."/>
            <person name="Meier V D."/>
        </authorList>
    </citation>
    <scope>NUCLEOTIDE SEQUENCE</scope>
    <source>
        <strain evidence="8">HLG_WM_MAG_07</strain>
    </source>
</reference>
<dbReference type="PANTHER" id="PTHR22726:SF24">
    <property type="entry name" value="M48 FAMILY METALLOPEPTIDASE"/>
    <property type="match status" value="1"/>
</dbReference>
<evidence type="ECO:0000259" key="7">
    <source>
        <dbReference type="Pfam" id="PF01435"/>
    </source>
</evidence>
<dbReference type="PROSITE" id="PS51257">
    <property type="entry name" value="PROKAR_LIPOPROTEIN"/>
    <property type="match status" value="1"/>
</dbReference>
<evidence type="ECO:0000256" key="4">
    <source>
        <dbReference type="ARBA" id="ARBA00022833"/>
    </source>
</evidence>
<dbReference type="Pfam" id="PF01435">
    <property type="entry name" value="Peptidase_M48"/>
    <property type="match status" value="1"/>
</dbReference>
<keyword evidence="1 6" id="KW-0645">Protease</keyword>
<dbReference type="GO" id="GO:0051603">
    <property type="term" value="P:proteolysis involved in protein catabolic process"/>
    <property type="evidence" value="ECO:0007669"/>
    <property type="project" value="TreeGrafter"/>
</dbReference>
<evidence type="ECO:0000256" key="5">
    <source>
        <dbReference type="ARBA" id="ARBA00023049"/>
    </source>
</evidence>
<keyword evidence="3 6" id="KW-0378">Hydrolase</keyword>
<dbReference type="GO" id="GO:0046872">
    <property type="term" value="F:metal ion binding"/>
    <property type="evidence" value="ECO:0007669"/>
    <property type="project" value="UniProtKB-KW"/>
</dbReference>
<keyword evidence="4 6" id="KW-0862">Zinc</keyword>
<dbReference type="CDD" id="cd07333">
    <property type="entry name" value="M48C_bepA_like"/>
    <property type="match status" value="1"/>
</dbReference>
<evidence type="ECO:0000313" key="8">
    <source>
        <dbReference type="EMBL" id="CAA6824635.1"/>
    </source>
</evidence>
<keyword evidence="5 6" id="KW-0482">Metalloprotease</keyword>
<evidence type="ECO:0000256" key="3">
    <source>
        <dbReference type="ARBA" id="ARBA00022801"/>
    </source>
</evidence>
<organism evidence="8">
    <name type="scientific">uncultured Thiotrichaceae bacterium</name>
    <dbReference type="NCBI Taxonomy" id="298394"/>
    <lineage>
        <taxon>Bacteria</taxon>
        <taxon>Pseudomonadati</taxon>
        <taxon>Pseudomonadota</taxon>
        <taxon>Gammaproteobacteria</taxon>
        <taxon>Thiotrichales</taxon>
        <taxon>Thiotrichaceae</taxon>
        <taxon>environmental samples</taxon>
    </lineage>
</organism>
<name>A0A6S6TYU4_9GAMM</name>
<comment type="similarity">
    <text evidence="6">Belongs to the peptidase M48 family.</text>
</comment>
<comment type="cofactor">
    <cofactor evidence="6">
        <name>Zn(2+)</name>
        <dbReference type="ChEBI" id="CHEBI:29105"/>
    </cofactor>
    <text evidence="6">Binds 1 zinc ion per subunit.</text>
</comment>
<accession>A0A6S6TYU4</accession>
<evidence type="ECO:0000256" key="1">
    <source>
        <dbReference type="ARBA" id="ARBA00022670"/>
    </source>
</evidence>
<protein>
    <submittedName>
        <fullName evidence="8">Zn-dependent protease</fullName>
    </submittedName>
</protein>